<comment type="caution">
    <text evidence="1">The sequence shown here is derived from an EMBL/GenBank/DDBJ whole genome shotgun (WGS) entry which is preliminary data.</text>
</comment>
<dbReference type="AlphaFoldDB" id="A0A5U3IMC1"/>
<dbReference type="EMBL" id="AAGLUV010000056">
    <property type="protein sequence ID" value="EBP4586593.1"/>
    <property type="molecule type" value="Genomic_DNA"/>
</dbReference>
<name>A0A5U3IMC1_SALER</name>
<dbReference type="InterPro" id="IPR024400">
    <property type="entry name" value="DUF2635"/>
</dbReference>
<protein>
    <submittedName>
        <fullName evidence="1">DUF2635 domain-containing protein</fullName>
    </submittedName>
</protein>
<reference evidence="1" key="1">
    <citation type="submission" date="2018-07" db="EMBL/GenBank/DDBJ databases">
        <authorList>
            <consortium name="GenomeTrakr network: Whole genome sequencing for foodborne pathogen traceback"/>
        </authorList>
    </citation>
    <scope>NUCLEOTIDE SEQUENCE [LARGE SCALE GENOMIC DNA]</scope>
    <source>
        <strain evidence="1">FDA00008842</strain>
    </source>
</reference>
<dbReference type="Pfam" id="PF10948">
    <property type="entry name" value="DUF2635"/>
    <property type="match status" value="1"/>
</dbReference>
<sequence>MKVQAAAGLQVPYENQPRRYIEQKPVDVPETIYYRRLLAAGDLVNVSDLVAGKAKIKRKEAADD</sequence>
<evidence type="ECO:0000313" key="1">
    <source>
        <dbReference type="EMBL" id="EBP4586593.1"/>
    </source>
</evidence>
<accession>A0A5U3IMC1</accession>
<gene>
    <name evidence="1" type="ORF">VH79_26250</name>
</gene>
<organism evidence="1">
    <name type="scientific">Salmonella enterica</name>
    <name type="common">Salmonella choleraesuis</name>
    <dbReference type="NCBI Taxonomy" id="28901"/>
    <lineage>
        <taxon>Bacteria</taxon>
        <taxon>Pseudomonadati</taxon>
        <taxon>Pseudomonadota</taxon>
        <taxon>Gammaproteobacteria</taxon>
        <taxon>Enterobacterales</taxon>
        <taxon>Enterobacteriaceae</taxon>
        <taxon>Salmonella</taxon>
    </lineage>
</organism>
<dbReference type="Proteomes" id="UP000839610">
    <property type="component" value="Unassembled WGS sequence"/>
</dbReference>
<proteinExistence type="predicted"/>